<sequence length="70" mass="7506">MNSPQRRASNTPDSALWAILGKAAWPRCRRGGRRLPSAGLSAGGIVESARGGVDIAKQEMSRVKAHMAKY</sequence>
<gene>
    <name evidence="1" type="ORF">Pph01_81930</name>
</gene>
<reference evidence="1 2" key="1">
    <citation type="submission" date="2021-01" db="EMBL/GenBank/DDBJ databases">
        <title>Whole genome shotgun sequence of Planotetraspora phitsanulokensis NBRC 104273.</title>
        <authorList>
            <person name="Komaki H."/>
            <person name="Tamura T."/>
        </authorList>
    </citation>
    <scope>NUCLEOTIDE SEQUENCE [LARGE SCALE GENOMIC DNA]</scope>
    <source>
        <strain evidence="1 2">NBRC 104273</strain>
    </source>
</reference>
<dbReference type="AlphaFoldDB" id="A0A8J3XJG8"/>
<dbReference type="Proteomes" id="UP000622547">
    <property type="component" value="Unassembled WGS sequence"/>
</dbReference>
<organism evidence="1 2">
    <name type="scientific">Planotetraspora phitsanulokensis</name>
    <dbReference type="NCBI Taxonomy" id="575192"/>
    <lineage>
        <taxon>Bacteria</taxon>
        <taxon>Bacillati</taxon>
        <taxon>Actinomycetota</taxon>
        <taxon>Actinomycetes</taxon>
        <taxon>Streptosporangiales</taxon>
        <taxon>Streptosporangiaceae</taxon>
        <taxon>Planotetraspora</taxon>
    </lineage>
</organism>
<proteinExistence type="predicted"/>
<protein>
    <submittedName>
        <fullName evidence="1">Uncharacterized protein</fullName>
    </submittedName>
</protein>
<accession>A0A8J3XJG8</accession>
<comment type="caution">
    <text evidence="1">The sequence shown here is derived from an EMBL/GenBank/DDBJ whole genome shotgun (WGS) entry which is preliminary data.</text>
</comment>
<dbReference type="EMBL" id="BOOP01000053">
    <property type="protein sequence ID" value="GII43190.1"/>
    <property type="molecule type" value="Genomic_DNA"/>
</dbReference>
<evidence type="ECO:0000313" key="1">
    <source>
        <dbReference type="EMBL" id="GII43190.1"/>
    </source>
</evidence>
<name>A0A8J3XJG8_9ACTN</name>
<evidence type="ECO:0000313" key="2">
    <source>
        <dbReference type="Proteomes" id="UP000622547"/>
    </source>
</evidence>
<keyword evidence="2" id="KW-1185">Reference proteome</keyword>